<reference evidence="3 4" key="1">
    <citation type="journal article" date="2015" name="Genome Biol. Evol.">
        <title>Comparative Genomics of Listeria Sensu Lato: Genus-Wide Differences in Evolutionary Dynamics and the Progressive Gain of Complex, Potentially Pathogenicity-Related Traits through Lateral Gene Transfer.</title>
        <authorList>
            <person name="Chiara M."/>
            <person name="Caruso M."/>
            <person name="D'Erchia A.M."/>
            <person name="Manzari C."/>
            <person name="Fraccalvieri R."/>
            <person name="Goffredo E."/>
            <person name="Latorre L."/>
            <person name="Miccolupo A."/>
            <person name="Padalino I."/>
            <person name="Santagada G."/>
            <person name="Chiocco D."/>
            <person name="Pesole G."/>
            <person name="Horner D.S."/>
            <person name="Parisi A."/>
        </authorList>
    </citation>
    <scope>NUCLEOTIDE SEQUENCE [LARGE SCALE GENOMIC DNA]</scope>
    <source>
        <strain evidence="3 4">1991</strain>
    </source>
</reference>
<evidence type="ECO:0000313" key="4">
    <source>
        <dbReference type="Proteomes" id="UP000052258"/>
    </source>
</evidence>
<dbReference type="OrthoDB" id="2364120at2"/>
<evidence type="ECO:0000313" key="3">
    <source>
        <dbReference type="EMBL" id="KMT59664.1"/>
    </source>
</evidence>
<evidence type="ECO:0000259" key="2">
    <source>
        <dbReference type="Pfam" id="PF12181"/>
    </source>
</evidence>
<dbReference type="Pfam" id="PF12181">
    <property type="entry name" value="MogR_DNAbind"/>
    <property type="match status" value="1"/>
</dbReference>
<dbReference type="Proteomes" id="UP000052258">
    <property type="component" value="Unassembled WGS sequence"/>
</dbReference>
<sequence>MPSTEIGKLLTEIKKQVENPTTNPNKEIKKVALKAGISETDAQDVFQMIKNFYQEVENRGGIEKYMHSNLSWLKIELTLLNKCYQLAASCGMKVMDISEMLSLNDLNIFPKTPSQLQNTYYKLKKNIISFEDIPKNKPGRKRKSEKNATKEKRNIFGQVVTGIPSDATLKGKKNFDKNAEKNLIDLLSGMKSNVQLLSERDGDYSSVYNLLKSIYSLSSLTIQKDELDRKYQRLQNKTQELEKENFYLRQQNETMTVEFQKLVSLIAKFVFTSEMDQISALPIFTQESIVSLNKLGVFKENYEEM</sequence>
<name>A0A0J8GFA4_9LIST</name>
<dbReference type="EMBL" id="AZHO01000014">
    <property type="protein sequence ID" value="KMT59664.1"/>
    <property type="molecule type" value="Genomic_DNA"/>
</dbReference>
<dbReference type="Gene3D" id="1.20.120.1030">
    <property type="entry name" value="Motility repressor MogR, DNA-binding domain"/>
    <property type="match status" value="1"/>
</dbReference>
<protein>
    <submittedName>
        <fullName evidence="3">Motility repressor protein</fullName>
    </submittedName>
</protein>
<gene>
    <name evidence="3" type="ORF">X560_1193</name>
</gene>
<dbReference type="PATRIC" id="fig|1430899.3.peg.1389"/>
<organism evidence="3 4">
    <name type="scientific">Listeria fleischmannii 1991</name>
    <dbReference type="NCBI Taxonomy" id="1430899"/>
    <lineage>
        <taxon>Bacteria</taxon>
        <taxon>Bacillati</taxon>
        <taxon>Bacillota</taxon>
        <taxon>Bacilli</taxon>
        <taxon>Bacillales</taxon>
        <taxon>Listeriaceae</taxon>
        <taxon>Listeria</taxon>
    </lineage>
</organism>
<dbReference type="RefSeq" id="WP_059140022.1">
    <property type="nucleotide sequence ID" value="NZ_KQ130615.1"/>
</dbReference>
<evidence type="ECO:0000256" key="1">
    <source>
        <dbReference type="SAM" id="Coils"/>
    </source>
</evidence>
<proteinExistence type="predicted"/>
<dbReference type="AlphaFoldDB" id="A0A0J8GFA4"/>
<dbReference type="InterPro" id="IPR021009">
    <property type="entry name" value="MogR_DNA-bd"/>
</dbReference>
<keyword evidence="1" id="KW-0175">Coiled coil</keyword>
<feature type="coiled-coil region" evidence="1">
    <location>
        <begin position="217"/>
        <end position="251"/>
    </location>
</feature>
<dbReference type="InterPro" id="IPR038245">
    <property type="entry name" value="MogR_DNA-bd_sf"/>
</dbReference>
<accession>A0A0J8GFA4</accession>
<comment type="caution">
    <text evidence="3">The sequence shown here is derived from an EMBL/GenBank/DDBJ whole genome shotgun (WGS) entry which is preliminary data.</text>
</comment>
<feature type="domain" description="Motility repressor MogR DNA-binding" evidence="2">
    <location>
        <begin position="9"/>
        <end position="146"/>
    </location>
</feature>
<keyword evidence="4" id="KW-1185">Reference proteome</keyword>